<proteinExistence type="predicted"/>
<evidence type="ECO:0000313" key="2">
    <source>
        <dbReference type="Proteomes" id="UP001500442"/>
    </source>
</evidence>
<evidence type="ECO:0000313" key="1">
    <source>
        <dbReference type="EMBL" id="GAA2255269.1"/>
    </source>
</evidence>
<dbReference type="Proteomes" id="UP001500442">
    <property type="component" value="Unassembled WGS sequence"/>
</dbReference>
<protein>
    <submittedName>
        <fullName evidence="1">Tetratricopeptide repeat protein</fullName>
    </submittedName>
</protein>
<dbReference type="EMBL" id="BAAASN010000004">
    <property type="protein sequence ID" value="GAA2255269.1"/>
    <property type="molecule type" value="Genomic_DNA"/>
</dbReference>
<organism evidence="1 2">
    <name type="scientific">Streptomyces roseiscleroticus</name>
    <dbReference type="NCBI Taxonomy" id="1972"/>
    <lineage>
        <taxon>Bacteria</taxon>
        <taxon>Bacillati</taxon>
        <taxon>Actinomycetota</taxon>
        <taxon>Actinomycetes</taxon>
        <taxon>Kitasatosporales</taxon>
        <taxon>Streptomycetaceae</taxon>
        <taxon>Streptomyces</taxon>
    </lineage>
</organism>
<dbReference type="SUPFAM" id="SSF48452">
    <property type="entry name" value="TPR-like"/>
    <property type="match status" value="2"/>
</dbReference>
<dbReference type="InterPro" id="IPR011990">
    <property type="entry name" value="TPR-like_helical_dom_sf"/>
</dbReference>
<name>A0ABN3ED44_9ACTN</name>
<reference evidence="1 2" key="1">
    <citation type="journal article" date="2019" name="Int. J. Syst. Evol. Microbiol.">
        <title>The Global Catalogue of Microorganisms (GCM) 10K type strain sequencing project: providing services to taxonomists for standard genome sequencing and annotation.</title>
        <authorList>
            <consortium name="The Broad Institute Genomics Platform"/>
            <consortium name="The Broad Institute Genome Sequencing Center for Infectious Disease"/>
            <person name="Wu L."/>
            <person name="Ma J."/>
        </authorList>
    </citation>
    <scope>NUCLEOTIDE SEQUENCE [LARGE SCALE GENOMIC DNA]</scope>
    <source>
        <strain evidence="1 2">JCM 4823</strain>
    </source>
</reference>
<accession>A0ABN3ED44</accession>
<comment type="caution">
    <text evidence="1">The sequence shown here is derived from an EMBL/GenBank/DDBJ whole genome shotgun (WGS) entry which is preliminary data.</text>
</comment>
<dbReference type="InterPro" id="IPR019734">
    <property type="entry name" value="TPR_rpt"/>
</dbReference>
<dbReference type="SMART" id="SM00028">
    <property type="entry name" value="TPR"/>
    <property type="match status" value="5"/>
</dbReference>
<keyword evidence="2" id="KW-1185">Reference proteome</keyword>
<gene>
    <name evidence="1" type="ORF">GCM10010368_22200</name>
</gene>
<dbReference type="Gene3D" id="1.25.40.10">
    <property type="entry name" value="Tetratricopeptide repeat domain"/>
    <property type="match status" value="3"/>
</dbReference>
<sequence length="470" mass="49679">MSGMGSEARAGRVGRRTLVRAALGCAVAGGALTLLPDGSGRPAGPAAGPEARARSVAAGGLPAALPDLVALISDLEPYLRDRPSDGRAWAVLGTAYGERGRRTGGLADYARAEDALRTSLRVRPRANPEAFGGLAELAVARRDFRAAKRWGEEAVRLAPDRWLSYPPLVDAYDGLGDHRAARRLLVRLSGLRSGPVVPALAARARGDRRAREGAAAALADVAARAKDPAERAAHLLRAGELAWERGDRERALRCCAAALRDAPDTHAAQAGRARALAALGRVREATGAYRAALRSYPAPGYALELGELYEARGHREAAREQYRAVRTAVREEAAAGVNGALVLGRLEADHGDPEVAVRGLRAEWRRQPGLAVADALGWALHRAGRDEEALPYAGRATDRTRTGEVRGAPYLHHLGTIEAALGLDGPARRHLTEALRVNPYFSPLHAPAARTALARLGEPPEVGPAVDLPG</sequence>